<evidence type="ECO:0000259" key="3">
    <source>
        <dbReference type="PROSITE" id="PS50041"/>
    </source>
</evidence>
<dbReference type="AlphaFoldDB" id="A0A7J7IUN7"/>
<protein>
    <recommendedName>
        <fullName evidence="3">C-type lectin domain-containing protein</fullName>
    </recommendedName>
</protein>
<sequence>MVTGLEPMTETVRVPGDGTLVRCPMSYTNWAPGQPDNRCPIFCRHTDCAILRTGQNYKWMDYPCSSSKYHYYFICEYVPTAPRETEPSPHTEFSTLSTTSSVPTASSTQQLTSTEVSISTSYVDSVSSHVTTTENARNSTQQSSTDMTSPTLTDSVSSSVTSPSHAETSTVVSKVPSPPTEPSKGTGPSTSVSLPGQQPTKSGVKSTDKPAAGNIGNTGKQQGGNSTNMAFLHEIIVSCISGLVVLILVIAAVVCFIRRKKSRRLNRLPLDLHDDFNDLSPNQYNNPLYEDQSSILMSETSDA</sequence>
<evidence type="ECO:0000256" key="2">
    <source>
        <dbReference type="SAM" id="Phobius"/>
    </source>
</evidence>
<feature type="compositionally biased region" description="Low complexity" evidence="1">
    <location>
        <begin position="94"/>
        <end position="108"/>
    </location>
</feature>
<keyword evidence="2" id="KW-1133">Transmembrane helix</keyword>
<keyword evidence="5" id="KW-1185">Reference proteome</keyword>
<dbReference type="InterPro" id="IPR001304">
    <property type="entry name" value="C-type_lectin-like"/>
</dbReference>
<feature type="compositionally biased region" description="Polar residues" evidence="1">
    <location>
        <begin position="134"/>
        <end position="147"/>
    </location>
</feature>
<feature type="compositionally biased region" description="Polar residues" evidence="1">
    <location>
        <begin position="215"/>
        <end position="224"/>
    </location>
</feature>
<accession>A0A7J7IUN7</accession>
<dbReference type="SUPFAM" id="SSF56436">
    <property type="entry name" value="C-type lectin-like"/>
    <property type="match status" value="1"/>
</dbReference>
<proteinExistence type="predicted"/>
<dbReference type="PANTHER" id="PTHR22803">
    <property type="entry name" value="MANNOSE, PHOSPHOLIPASE, LECTIN RECEPTOR RELATED"/>
    <property type="match status" value="1"/>
</dbReference>
<name>A0A7J7IUN7_BUGNE</name>
<dbReference type="Proteomes" id="UP000593567">
    <property type="component" value="Unassembled WGS sequence"/>
</dbReference>
<feature type="region of interest" description="Disordered" evidence="1">
    <location>
        <begin position="129"/>
        <end position="224"/>
    </location>
</feature>
<comment type="caution">
    <text evidence="4">The sequence shown here is derived from an EMBL/GenBank/DDBJ whole genome shotgun (WGS) entry which is preliminary data.</text>
</comment>
<evidence type="ECO:0000256" key="1">
    <source>
        <dbReference type="SAM" id="MobiDB-lite"/>
    </source>
</evidence>
<reference evidence="4" key="1">
    <citation type="submission" date="2020-06" db="EMBL/GenBank/DDBJ databases">
        <title>Draft genome of Bugula neritina, a colonial animal packing powerful symbionts and potential medicines.</title>
        <authorList>
            <person name="Rayko M."/>
        </authorList>
    </citation>
    <scope>NUCLEOTIDE SEQUENCE [LARGE SCALE GENOMIC DNA]</scope>
    <source>
        <strain evidence="4">Kwan_BN1</strain>
    </source>
</reference>
<dbReference type="InterPro" id="IPR016186">
    <property type="entry name" value="C-type_lectin-like/link_sf"/>
</dbReference>
<feature type="region of interest" description="Disordered" evidence="1">
    <location>
        <begin position="83"/>
        <end position="114"/>
    </location>
</feature>
<dbReference type="InterPro" id="IPR016187">
    <property type="entry name" value="CTDL_fold"/>
</dbReference>
<dbReference type="EMBL" id="VXIV02003372">
    <property type="protein sequence ID" value="KAF6017642.1"/>
    <property type="molecule type" value="Genomic_DNA"/>
</dbReference>
<keyword evidence="2" id="KW-0812">Transmembrane</keyword>
<feature type="domain" description="C-type lectin" evidence="3">
    <location>
        <begin position="17"/>
        <end position="65"/>
    </location>
</feature>
<evidence type="ECO:0000313" key="4">
    <source>
        <dbReference type="EMBL" id="KAF6017642.1"/>
    </source>
</evidence>
<dbReference type="OrthoDB" id="6339209at2759"/>
<feature type="compositionally biased region" description="Low complexity" evidence="1">
    <location>
        <begin position="148"/>
        <end position="169"/>
    </location>
</feature>
<keyword evidence="2" id="KW-0472">Membrane</keyword>
<dbReference type="Gene3D" id="3.10.100.10">
    <property type="entry name" value="Mannose-Binding Protein A, subunit A"/>
    <property type="match status" value="1"/>
</dbReference>
<gene>
    <name evidence="4" type="ORF">EB796_024050</name>
</gene>
<organism evidence="4 5">
    <name type="scientific">Bugula neritina</name>
    <name type="common">Brown bryozoan</name>
    <name type="synonym">Sertularia neritina</name>
    <dbReference type="NCBI Taxonomy" id="10212"/>
    <lineage>
        <taxon>Eukaryota</taxon>
        <taxon>Metazoa</taxon>
        <taxon>Spiralia</taxon>
        <taxon>Lophotrochozoa</taxon>
        <taxon>Bryozoa</taxon>
        <taxon>Gymnolaemata</taxon>
        <taxon>Cheilostomatida</taxon>
        <taxon>Flustrina</taxon>
        <taxon>Buguloidea</taxon>
        <taxon>Bugulidae</taxon>
        <taxon>Bugula</taxon>
    </lineage>
</organism>
<dbReference type="InterPro" id="IPR050111">
    <property type="entry name" value="C-type_lectin/snaclec_domain"/>
</dbReference>
<feature type="compositionally biased region" description="Polar residues" evidence="1">
    <location>
        <begin position="186"/>
        <end position="205"/>
    </location>
</feature>
<evidence type="ECO:0000313" key="5">
    <source>
        <dbReference type="Proteomes" id="UP000593567"/>
    </source>
</evidence>
<dbReference type="CDD" id="cd00037">
    <property type="entry name" value="CLECT"/>
    <property type="match status" value="1"/>
</dbReference>
<feature type="transmembrane region" description="Helical" evidence="2">
    <location>
        <begin position="235"/>
        <end position="257"/>
    </location>
</feature>
<dbReference type="PROSITE" id="PS50041">
    <property type="entry name" value="C_TYPE_LECTIN_2"/>
    <property type="match status" value="1"/>
</dbReference>